<proteinExistence type="predicted"/>
<evidence type="ECO:0000313" key="3">
    <source>
        <dbReference type="Proteomes" id="UP001499974"/>
    </source>
</evidence>
<dbReference type="PROSITE" id="PS51257">
    <property type="entry name" value="PROKAR_LIPOPROTEIN"/>
    <property type="match status" value="1"/>
</dbReference>
<evidence type="ECO:0000313" key="2">
    <source>
        <dbReference type="EMBL" id="GAA4706474.1"/>
    </source>
</evidence>
<dbReference type="Pfam" id="PF12079">
    <property type="entry name" value="DUF3558"/>
    <property type="match status" value="1"/>
</dbReference>
<dbReference type="InterPro" id="IPR024520">
    <property type="entry name" value="DUF3558"/>
</dbReference>
<evidence type="ECO:0000256" key="1">
    <source>
        <dbReference type="SAM" id="SignalP"/>
    </source>
</evidence>
<feature type="signal peptide" evidence="1">
    <location>
        <begin position="1"/>
        <end position="17"/>
    </location>
</feature>
<comment type="caution">
    <text evidence="2">The sequence shown here is derived from an EMBL/GenBank/DDBJ whole genome shotgun (WGS) entry which is preliminary data.</text>
</comment>
<keyword evidence="1" id="KW-0732">Signal</keyword>
<dbReference type="Proteomes" id="UP001499974">
    <property type="component" value="Unassembled WGS sequence"/>
</dbReference>
<name>A0ABP8XFB6_9ACTN</name>
<sequence>MRALMLVAATAAATVLAGCSSDGSDPSTASSPDASAIAGVGWSPCDALTAKAVSRLVGADVDENAGTADAPRCTFTPAAKGGAAYDVSYLYFDGGLDAALDAMGATGAQLKPVDVAGADSARLVVSAKKAGVLVTGFVQTGGLVQSVNAAQPTPYDRAQVVTGTKALLAALAEAAPTSTPGQSPTMSP</sequence>
<dbReference type="EMBL" id="BAABKM010000002">
    <property type="protein sequence ID" value="GAA4706474.1"/>
    <property type="molecule type" value="Genomic_DNA"/>
</dbReference>
<evidence type="ECO:0008006" key="4">
    <source>
        <dbReference type="Google" id="ProtNLM"/>
    </source>
</evidence>
<protein>
    <recommendedName>
        <fullName evidence="4">DUF3558 domain-containing protein</fullName>
    </recommendedName>
</protein>
<keyword evidence="3" id="KW-1185">Reference proteome</keyword>
<gene>
    <name evidence="2" type="ORF">GCM10023349_25740</name>
</gene>
<organism evidence="2 3">
    <name type="scientific">Nocardioides conyzicola</name>
    <dbReference type="NCBI Taxonomy" id="1651781"/>
    <lineage>
        <taxon>Bacteria</taxon>
        <taxon>Bacillati</taxon>
        <taxon>Actinomycetota</taxon>
        <taxon>Actinomycetes</taxon>
        <taxon>Propionibacteriales</taxon>
        <taxon>Nocardioidaceae</taxon>
        <taxon>Nocardioides</taxon>
    </lineage>
</organism>
<reference evidence="3" key="1">
    <citation type="journal article" date="2019" name="Int. J. Syst. Evol. Microbiol.">
        <title>The Global Catalogue of Microorganisms (GCM) 10K type strain sequencing project: providing services to taxonomists for standard genome sequencing and annotation.</title>
        <authorList>
            <consortium name="The Broad Institute Genomics Platform"/>
            <consortium name="The Broad Institute Genome Sequencing Center for Infectious Disease"/>
            <person name="Wu L."/>
            <person name="Ma J."/>
        </authorList>
    </citation>
    <scope>NUCLEOTIDE SEQUENCE [LARGE SCALE GENOMIC DNA]</scope>
    <source>
        <strain evidence="3">JCM 18531</strain>
    </source>
</reference>
<feature type="chain" id="PRO_5045086299" description="DUF3558 domain-containing protein" evidence="1">
    <location>
        <begin position="18"/>
        <end position="188"/>
    </location>
</feature>
<accession>A0ABP8XFB6</accession>